<feature type="non-terminal residue" evidence="2">
    <location>
        <position position="148"/>
    </location>
</feature>
<dbReference type="Proteomes" id="UP001140094">
    <property type="component" value="Unassembled WGS sequence"/>
</dbReference>
<protein>
    <submittedName>
        <fullName evidence="2">Uncharacterized protein</fullName>
    </submittedName>
</protein>
<dbReference type="OrthoDB" id="2239428at2759"/>
<feature type="region of interest" description="Disordered" evidence="1">
    <location>
        <begin position="97"/>
        <end position="117"/>
    </location>
</feature>
<evidence type="ECO:0000256" key="1">
    <source>
        <dbReference type="SAM" id="MobiDB-lite"/>
    </source>
</evidence>
<dbReference type="SUPFAM" id="SSF50630">
    <property type="entry name" value="Acid proteases"/>
    <property type="match status" value="1"/>
</dbReference>
<dbReference type="AlphaFoldDB" id="A0A9W8HN82"/>
<accession>A0A9W8HN82</accession>
<evidence type="ECO:0000313" key="3">
    <source>
        <dbReference type="Proteomes" id="UP001140094"/>
    </source>
</evidence>
<evidence type="ECO:0000313" key="2">
    <source>
        <dbReference type="EMBL" id="KAJ2793076.1"/>
    </source>
</evidence>
<name>A0A9W8HN82_9FUNG</name>
<sequence>MAEVDTGSSTTLLSKSVVEQLKATVVPLSGSICLAGETTVPRWGRCMILLSTADHTYVLRTEAFPQEITPPVLLGIDVIEQHGLGDLLAGVKHRADHPVAENADDDVPGRSVGDDSEHRETILRALKTVLDANEAMDLNKPCPLPGAE</sequence>
<keyword evidence="3" id="KW-1185">Reference proteome</keyword>
<organism evidence="2 3">
    <name type="scientific">Coemansia guatemalensis</name>
    <dbReference type="NCBI Taxonomy" id="2761395"/>
    <lineage>
        <taxon>Eukaryota</taxon>
        <taxon>Fungi</taxon>
        <taxon>Fungi incertae sedis</taxon>
        <taxon>Zoopagomycota</taxon>
        <taxon>Kickxellomycotina</taxon>
        <taxon>Kickxellomycetes</taxon>
        <taxon>Kickxellales</taxon>
        <taxon>Kickxellaceae</taxon>
        <taxon>Coemansia</taxon>
    </lineage>
</organism>
<dbReference type="Gene3D" id="2.40.70.10">
    <property type="entry name" value="Acid Proteases"/>
    <property type="match status" value="1"/>
</dbReference>
<dbReference type="InterPro" id="IPR021109">
    <property type="entry name" value="Peptidase_aspartic_dom_sf"/>
</dbReference>
<dbReference type="EMBL" id="JANBUO010003038">
    <property type="protein sequence ID" value="KAJ2793076.1"/>
    <property type="molecule type" value="Genomic_DNA"/>
</dbReference>
<gene>
    <name evidence="2" type="ORF">H4R20_006651</name>
</gene>
<proteinExistence type="predicted"/>
<reference evidence="2" key="1">
    <citation type="submission" date="2022-07" db="EMBL/GenBank/DDBJ databases">
        <title>Phylogenomic reconstructions and comparative analyses of Kickxellomycotina fungi.</title>
        <authorList>
            <person name="Reynolds N.K."/>
            <person name="Stajich J.E."/>
            <person name="Barry K."/>
            <person name="Grigoriev I.V."/>
            <person name="Crous P."/>
            <person name="Smith M.E."/>
        </authorList>
    </citation>
    <scope>NUCLEOTIDE SEQUENCE</scope>
    <source>
        <strain evidence="2">NRRL 1565</strain>
    </source>
</reference>
<comment type="caution">
    <text evidence="2">The sequence shown here is derived from an EMBL/GenBank/DDBJ whole genome shotgun (WGS) entry which is preliminary data.</text>
</comment>